<keyword evidence="13" id="KW-1185">Reference proteome</keyword>
<comment type="catalytic activity">
    <reaction evidence="9">
        <text>L-seryl-[protein] + ATP = O-phospho-L-seryl-[protein] + ADP + H(+)</text>
        <dbReference type="Rhea" id="RHEA:17989"/>
        <dbReference type="Rhea" id="RHEA-COMP:9863"/>
        <dbReference type="Rhea" id="RHEA-COMP:11604"/>
        <dbReference type="ChEBI" id="CHEBI:15378"/>
        <dbReference type="ChEBI" id="CHEBI:29999"/>
        <dbReference type="ChEBI" id="CHEBI:30616"/>
        <dbReference type="ChEBI" id="CHEBI:83421"/>
        <dbReference type="ChEBI" id="CHEBI:456216"/>
        <dbReference type="EC" id="2.7.11.1"/>
    </reaction>
</comment>
<evidence type="ECO:0000313" key="13">
    <source>
        <dbReference type="Proteomes" id="UP000827986"/>
    </source>
</evidence>
<dbReference type="Proteomes" id="UP000827986">
    <property type="component" value="Unassembled WGS sequence"/>
</dbReference>
<reference evidence="12" key="1">
    <citation type="submission" date="2021-09" db="EMBL/GenBank/DDBJ databases">
        <title>The genome of Mauremys mutica provides insights into the evolution of semi-aquatic lifestyle.</title>
        <authorList>
            <person name="Gong S."/>
            <person name="Gao Y."/>
        </authorList>
    </citation>
    <scope>NUCLEOTIDE SEQUENCE</scope>
    <source>
        <strain evidence="12">MM-2020</strain>
        <tissue evidence="12">Muscle</tissue>
    </source>
</reference>
<evidence type="ECO:0000256" key="6">
    <source>
        <dbReference type="ARBA" id="ARBA00022777"/>
    </source>
</evidence>
<evidence type="ECO:0000313" key="12">
    <source>
        <dbReference type="EMBL" id="KAH1172788.1"/>
    </source>
</evidence>
<dbReference type="SUPFAM" id="SSF56112">
    <property type="entry name" value="Protein kinase-like (PK-like)"/>
    <property type="match status" value="1"/>
</dbReference>
<keyword evidence="5" id="KW-0547">Nucleotide-binding</keyword>
<accession>A0A9D3X4U1</accession>
<feature type="compositionally biased region" description="Polar residues" evidence="10">
    <location>
        <begin position="527"/>
        <end position="551"/>
    </location>
</feature>
<feature type="domain" description="Protein kinase" evidence="11">
    <location>
        <begin position="59"/>
        <end position="318"/>
    </location>
</feature>
<comment type="similarity">
    <text evidence="1">Belongs to the protein kinase superfamily. CAMK Ser/Thr protein kinase family. SNF1 subfamily.</text>
</comment>
<evidence type="ECO:0000259" key="11">
    <source>
        <dbReference type="PROSITE" id="PS50011"/>
    </source>
</evidence>
<keyword evidence="6" id="KW-0418">Kinase</keyword>
<dbReference type="SMART" id="SM00220">
    <property type="entry name" value="S_TKc"/>
    <property type="match status" value="1"/>
</dbReference>
<evidence type="ECO:0000256" key="2">
    <source>
        <dbReference type="ARBA" id="ARBA00012513"/>
    </source>
</evidence>
<dbReference type="PANTHER" id="PTHR24346:SF101">
    <property type="entry name" value="PROTEIN KINASE DOMAIN-CONTAINING PROTEIN"/>
    <property type="match status" value="1"/>
</dbReference>
<dbReference type="GO" id="GO:0004674">
    <property type="term" value="F:protein serine/threonine kinase activity"/>
    <property type="evidence" value="ECO:0007669"/>
    <property type="project" value="UniProtKB-KW"/>
</dbReference>
<dbReference type="EMBL" id="JAHDVG010000482">
    <property type="protein sequence ID" value="KAH1172788.1"/>
    <property type="molecule type" value="Genomic_DNA"/>
</dbReference>
<evidence type="ECO:0000256" key="3">
    <source>
        <dbReference type="ARBA" id="ARBA00022527"/>
    </source>
</evidence>
<dbReference type="GO" id="GO:0005737">
    <property type="term" value="C:cytoplasm"/>
    <property type="evidence" value="ECO:0007669"/>
    <property type="project" value="TreeGrafter"/>
</dbReference>
<evidence type="ECO:0000256" key="4">
    <source>
        <dbReference type="ARBA" id="ARBA00022679"/>
    </source>
</evidence>
<dbReference type="PANTHER" id="PTHR24346">
    <property type="entry name" value="MAP/MICROTUBULE AFFINITY-REGULATING KINASE"/>
    <property type="match status" value="1"/>
</dbReference>
<dbReference type="FunFam" id="3.30.200.20:FF:000003">
    <property type="entry name" value="Non-specific serine/threonine protein kinase"/>
    <property type="match status" value="1"/>
</dbReference>
<name>A0A9D3X4U1_9SAUR</name>
<sequence>MPAAIKATLDGITTDTSNLDGTLPEFKKNNRDVQIPSCFSKMPQEPGKNFPHTKQVGTYLVGKMINKGSFAKVMEGLHIPTGEKVAIKVIDKKKAKQDSYVLKNMKREPRIHQMIKHPNIVQLYETLETENFYYMVMELCLGGDLMDRICDKKKLEEREVRDYTRQIMSAVEHLHRHGIVHRDLKIENFLLDENNNIKIVDFGLSNTIKFESLSRELLNTQCGSPAYAAPELLAHKKYGPKVDVWSIGVSTFAMLTGTLPFIVEPFNIKQLHQKMVNSEISPIPSNISSGAVHFMHSLLEPDPAKRPAVKDAMKDKWLNEVFIGKSLNSITYKNRLRPDELNPVVLNYMTETMELRLSEVINVLINNKPSSIMASYCLLLKKLAKYQKEHKTMKRENVIEKCGGKPPRNLNQDADIQISQKAELVTTENLNNYDNKTFPSALSPAIPDAIQEDEIAITLDNQENIPEVSKFADREWVHLEPPKSPNKNTSYEPMNQPLLDLQENLDDYKDLADVRKSYLPEKPPHTLANNPTHSANHQSQRSAMSCTSRITPRSLTENRVIDHSPMPHQDTRFKDLLKAMDETIPTPAWLYSEKESPNLLMIETPQLSPLPRLRQAALRDTIVKKISCMGTSHQPTRGSPPFLVNGSRPPIFPISQQQTHMFESTGSGLRAEADDEGLEEGEQIGPHPIEYLRFVKLGKALVEKIDVLTETNIKPRKSRAFFAKVDWQL</sequence>
<comment type="catalytic activity">
    <reaction evidence="8">
        <text>L-threonyl-[protein] + ATP = O-phospho-L-threonyl-[protein] + ADP + H(+)</text>
        <dbReference type="Rhea" id="RHEA:46608"/>
        <dbReference type="Rhea" id="RHEA-COMP:11060"/>
        <dbReference type="Rhea" id="RHEA-COMP:11605"/>
        <dbReference type="ChEBI" id="CHEBI:15378"/>
        <dbReference type="ChEBI" id="CHEBI:30013"/>
        <dbReference type="ChEBI" id="CHEBI:30616"/>
        <dbReference type="ChEBI" id="CHEBI:61977"/>
        <dbReference type="ChEBI" id="CHEBI:456216"/>
        <dbReference type="EC" id="2.7.11.1"/>
    </reaction>
</comment>
<organism evidence="12 13">
    <name type="scientific">Mauremys mutica</name>
    <name type="common">yellowpond turtle</name>
    <dbReference type="NCBI Taxonomy" id="74926"/>
    <lineage>
        <taxon>Eukaryota</taxon>
        <taxon>Metazoa</taxon>
        <taxon>Chordata</taxon>
        <taxon>Craniata</taxon>
        <taxon>Vertebrata</taxon>
        <taxon>Euteleostomi</taxon>
        <taxon>Archelosauria</taxon>
        <taxon>Testudinata</taxon>
        <taxon>Testudines</taxon>
        <taxon>Cryptodira</taxon>
        <taxon>Durocryptodira</taxon>
        <taxon>Testudinoidea</taxon>
        <taxon>Geoemydidae</taxon>
        <taxon>Geoemydinae</taxon>
        <taxon>Mauremys</taxon>
    </lineage>
</organism>
<evidence type="ECO:0000256" key="7">
    <source>
        <dbReference type="ARBA" id="ARBA00022840"/>
    </source>
</evidence>
<evidence type="ECO:0000256" key="10">
    <source>
        <dbReference type="SAM" id="MobiDB-lite"/>
    </source>
</evidence>
<comment type="caution">
    <text evidence="12">The sequence shown here is derived from an EMBL/GenBank/DDBJ whole genome shotgun (WGS) entry which is preliminary data.</text>
</comment>
<dbReference type="GO" id="GO:0005524">
    <property type="term" value="F:ATP binding"/>
    <property type="evidence" value="ECO:0007669"/>
    <property type="project" value="UniProtKB-KW"/>
</dbReference>
<dbReference type="GO" id="GO:0035556">
    <property type="term" value="P:intracellular signal transduction"/>
    <property type="evidence" value="ECO:0007669"/>
    <property type="project" value="TreeGrafter"/>
</dbReference>
<gene>
    <name evidence="12" type="ORF">KIL84_016627</name>
</gene>
<dbReference type="PROSITE" id="PS00108">
    <property type="entry name" value="PROTEIN_KINASE_ST"/>
    <property type="match status" value="1"/>
</dbReference>
<dbReference type="InterPro" id="IPR011009">
    <property type="entry name" value="Kinase-like_dom_sf"/>
</dbReference>
<dbReference type="InterPro" id="IPR008271">
    <property type="entry name" value="Ser/Thr_kinase_AS"/>
</dbReference>
<dbReference type="Gene3D" id="1.10.510.10">
    <property type="entry name" value="Transferase(Phosphotransferase) domain 1"/>
    <property type="match status" value="1"/>
</dbReference>
<dbReference type="FunFam" id="1.10.510.10:FF:000391">
    <property type="entry name" value="Hormonally up-regulated neu tumor-associated kinase"/>
    <property type="match status" value="1"/>
</dbReference>
<keyword evidence="4" id="KW-0808">Transferase</keyword>
<evidence type="ECO:0000256" key="8">
    <source>
        <dbReference type="ARBA" id="ARBA00047899"/>
    </source>
</evidence>
<dbReference type="AlphaFoldDB" id="A0A9D3X4U1"/>
<dbReference type="EC" id="2.7.11.1" evidence="2"/>
<dbReference type="InterPro" id="IPR000719">
    <property type="entry name" value="Prot_kinase_dom"/>
</dbReference>
<protein>
    <recommendedName>
        <fullName evidence="2">non-specific serine/threonine protein kinase</fullName>
        <ecNumber evidence="2">2.7.11.1</ecNumber>
    </recommendedName>
</protein>
<keyword evidence="7" id="KW-0067">ATP-binding</keyword>
<evidence type="ECO:0000256" key="1">
    <source>
        <dbReference type="ARBA" id="ARBA00006234"/>
    </source>
</evidence>
<dbReference type="Pfam" id="PF00069">
    <property type="entry name" value="Pkinase"/>
    <property type="match status" value="1"/>
</dbReference>
<feature type="region of interest" description="Disordered" evidence="10">
    <location>
        <begin position="520"/>
        <end position="551"/>
    </location>
</feature>
<evidence type="ECO:0000256" key="5">
    <source>
        <dbReference type="ARBA" id="ARBA00022741"/>
    </source>
</evidence>
<proteinExistence type="inferred from homology"/>
<keyword evidence="3" id="KW-0723">Serine/threonine-protein kinase</keyword>
<dbReference type="PROSITE" id="PS50011">
    <property type="entry name" value="PROTEIN_KINASE_DOM"/>
    <property type="match status" value="1"/>
</dbReference>
<evidence type="ECO:0000256" key="9">
    <source>
        <dbReference type="ARBA" id="ARBA00048679"/>
    </source>
</evidence>